<evidence type="ECO:0000313" key="3">
    <source>
        <dbReference type="Proteomes" id="UP000285378"/>
    </source>
</evidence>
<accession>A0A423MAJ2</accession>
<evidence type="ECO:0000313" key="2">
    <source>
        <dbReference type="EMBL" id="RON79775.1"/>
    </source>
</evidence>
<dbReference type="RefSeq" id="WP_123452527.1">
    <property type="nucleotide sequence ID" value="NZ_MOBX01000014.1"/>
</dbReference>
<dbReference type="OrthoDB" id="9153232at2"/>
<feature type="signal peptide" evidence="1">
    <location>
        <begin position="1"/>
        <end position="18"/>
    </location>
</feature>
<reference evidence="2 3" key="1">
    <citation type="submission" date="2016-10" db="EMBL/GenBank/DDBJ databases">
        <title>Comparative genome analysis of multiple Pseudomonas spp. focuses on biocontrol and plant growth promoting traits.</title>
        <authorList>
            <person name="Tao X.-Y."/>
            <person name="Taylor C.G."/>
        </authorList>
    </citation>
    <scope>NUCLEOTIDE SEQUENCE [LARGE SCALE GENOMIC DNA]</scope>
    <source>
        <strain evidence="2 3">28B5</strain>
    </source>
</reference>
<keyword evidence="1" id="KW-0732">Signal</keyword>
<name>A0A423MAJ2_PSEFL</name>
<feature type="chain" id="PRO_5019556636" evidence="1">
    <location>
        <begin position="19"/>
        <end position="140"/>
    </location>
</feature>
<dbReference type="Proteomes" id="UP000285378">
    <property type="component" value="Unassembled WGS sequence"/>
</dbReference>
<sequence>MLKKIIAAIAFISAPAWASPPPFTGTDYSGVYECKGTDSHIGEFKGTVDMQLNARQSTGHYGAYTFKLTLADKSVYDGFAAANADSLAIYFAHTDAALKDYGVGIARMTAGSDGKLAFSKYYYGPEYEGGGHGMEHCVKG</sequence>
<proteinExistence type="predicted"/>
<dbReference type="EMBL" id="MOBX01000014">
    <property type="protein sequence ID" value="RON79775.1"/>
    <property type="molecule type" value="Genomic_DNA"/>
</dbReference>
<comment type="caution">
    <text evidence="2">The sequence shown here is derived from an EMBL/GenBank/DDBJ whole genome shotgun (WGS) entry which is preliminary data.</text>
</comment>
<organism evidence="2 3">
    <name type="scientific">Pseudomonas fluorescens</name>
    <dbReference type="NCBI Taxonomy" id="294"/>
    <lineage>
        <taxon>Bacteria</taxon>
        <taxon>Pseudomonadati</taxon>
        <taxon>Pseudomonadota</taxon>
        <taxon>Gammaproteobacteria</taxon>
        <taxon>Pseudomonadales</taxon>
        <taxon>Pseudomonadaceae</taxon>
        <taxon>Pseudomonas</taxon>
    </lineage>
</organism>
<evidence type="ECO:0000256" key="1">
    <source>
        <dbReference type="SAM" id="SignalP"/>
    </source>
</evidence>
<gene>
    <name evidence="2" type="ORF">BK670_19960</name>
</gene>
<protein>
    <submittedName>
        <fullName evidence="2">Uncharacterized protein</fullName>
    </submittedName>
</protein>
<dbReference type="AlphaFoldDB" id="A0A423MAJ2"/>